<sequence length="57" mass="6397">MAQEANCPHCSEDVMVDIDWIVLRTRKKPPTVNSDFSKSATCTECGEKFACKVDTPY</sequence>
<dbReference type="KEGG" id="hlr:HALLA_09160"/>
<reference evidence="1 2" key="1">
    <citation type="submission" date="2014-01" db="EMBL/GenBank/DDBJ databases">
        <authorList>
            <consortium name="DOE Joint Genome Institute"/>
            <person name="Anderson I."/>
            <person name="Huntemann M."/>
            <person name="Han J."/>
            <person name="Chen A."/>
            <person name="Kyrpides N."/>
            <person name="Mavromatis K."/>
            <person name="Markowitz V."/>
            <person name="Palaniappan K."/>
            <person name="Ivanova N."/>
            <person name="Schaumberg A."/>
            <person name="Pati A."/>
            <person name="Liolios K."/>
            <person name="Nordberg H.P."/>
            <person name="Cantor M.N."/>
            <person name="Hua S.X."/>
            <person name="Woyke T."/>
        </authorList>
    </citation>
    <scope>NUCLEOTIDE SEQUENCE [LARGE SCALE GENOMIC DNA]</scope>
    <source>
        <strain evidence="1 2">XH-48</strain>
    </source>
</reference>
<keyword evidence="2" id="KW-1185">Reference proteome</keyword>
<protein>
    <recommendedName>
        <fullName evidence="3">CpXC domain-containing protein</fullName>
    </recommendedName>
</protein>
<name>W0JPU7_9EURY</name>
<dbReference type="EMBL" id="CP007055">
    <property type="protein sequence ID" value="AHF99017.1"/>
    <property type="molecule type" value="Genomic_DNA"/>
</dbReference>
<dbReference type="AlphaFoldDB" id="W0JPU7"/>
<evidence type="ECO:0000313" key="2">
    <source>
        <dbReference type="Proteomes" id="UP000019024"/>
    </source>
</evidence>
<organism evidence="1 2">
    <name type="scientific">Halostagnicola larsenii XH-48</name>
    <dbReference type="NCBI Taxonomy" id="797299"/>
    <lineage>
        <taxon>Archaea</taxon>
        <taxon>Methanobacteriati</taxon>
        <taxon>Methanobacteriota</taxon>
        <taxon>Stenosarchaea group</taxon>
        <taxon>Halobacteria</taxon>
        <taxon>Halobacteriales</taxon>
        <taxon>Natrialbaceae</taxon>
        <taxon>Halostagnicola</taxon>
    </lineage>
</organism>
<dbReference type="eggNOG" id="arCOG11869">
    <property type="taxonomic scope" value="Archaea"/>
</dbReference>
<accession>W0JPU7</accession>
<dbReference type="HOGENOM" id="CLU_2985558_0_0_2"/>
<proteinExistence type="predicted"/>
<dbReference type="Proteomes" id="UP000019024">
    <property type="component" value="Chromosome"/>
</dbReference>
<gene>
    <name evidence="1" type="ORF">HALLA_09160</name>
</gene>
<evidence type="ECO:0008006" key="3">
    <source>
        <dbReference type="Google" id="ProtNLM"/>
    </source>
</evidence>
<evidence type="ECO:0000313" key="1">
    <source>
        <dbReference type="EMBL" id="AHF99017.1"/>
    </source>
</evidence>